<dbReference type="InterPro" id="IPR036259">
    <property type="entry name" value="MFS_trans_sf"/>
</dbReference>
<dbReference type="AlphaFoldDB" id="A0A815XCB5"/>
<dbReference type="Gene3D" id="1.20.1250.20">
    <property type="entry name" value="MFS general substrate transporter like domains"/>
    <property type="match status" value="1"/>
</dbReference>
<name>A0A815XCB5_9BILA</name>
<dbReference type="GO" id="GO:0008506">
    <property type="term" value="F:sucrose:proton symporter activity"/>
    <property type="evidence" value="ECO:0007669"/>
    <property type="project" value="TreeGrafter"/>
</dbReference>
<evidence type="ECO:0000256" key="1">
    <source>
        <dbReference type="ARBA" id="ARBA00004141"/>
    </source>
</evidence>
<evidence type="ECO:0000256" key="5">
    <source>
        <dbReference type="ARBA" id="ARBA00023136"/>
    </source>
</evidence>
<accession>A0A815XCB5</accession>
<proteinExistence type="predicted"/>
<evidence type="ECO:0000256" key="2">
    <source>
        <dbReference type="ARBA" id="ARBA00022448"/>
    </source>
</evidence>
<feature type="transmembrane region" description="Helical" evidence="6">
    <location>
        <begin position="46"/>
        <end position="67"/>
    </location>
</feature>
<dbReference type="Pfam" id="PF13347">
    <property type="entry name" value="MFS_2"/>
    <property type="match status" value="1"/>
</dbReference>
<dbReference type="PANTHER" id="PTHR19432:SF96">
    <property type="entry name" value="MAJOR FACILITATOR SUPERFAMILY (MFS) PROFILE DOMAIN-CONTAINING PROTEIN"/>
    <property type="match status" value="1"/>
</dbReference>
<gene>
    <name evidence="7" type="ORF">JYZ213_LOCUS46578</name>
</gene>
<feature type="non-terminal residue" evidence="7">
    <location>
        <position position="86"/>
    </location>
</feature>
<protein>
    <submittedName>
        <fullName evidence="7">Uncharacterized protein</fullName>
    </submittedName>
</protein>
<evidence type="ECO:0000256" key="4">
    <source>
        <dbReference type="ARBA" id="ARBA00022989"/>
    </source>
</evidence>
<comment type="subcellular location">
    <subcellularLocation>
        <location evidence="1">Membrane</location>
        <topology evidence="1">Multi-pass membrane protein</topology>
    </subcellularLocation>
</comment>
<feature type="non-terminal residue" evidence="7">
    <location>
        <position position="1"/>
    </location>
</feature>
<dbReference type="PANTHER" id="PTHR19432">
    <property type="entry name" value="SUGAR TRANSPORTER"/>
    <property type="match status" value="1"/>
</dbReference>
<keyword evidence="2" id="KW-0813">Transport</keyword>
<feature type="transmembrane region" description="Helical" evidence="6">
    <location>
        <begin position="7"/>
        <end position="26"/>
    </location>
</feature>
<organism evidence="7 8">
    <name type="scientific">Adineta steineri</name>
    <dbReference type="NCBI Taxonomy" id="433720"/>
    <lineage>
        <taxon>Eukaryota</taxon>
        <taxon>Metazoa</taxon>
        <taxon>Spiralia</taxon>
        <taxon>Gnathifera</taxon>
        <taxon>Rotifera</taxon>
        <taxon>Eurotatoria</taxon>
        <taxon>Bdelloidea</taxon>
        <taxon>Adinetida</taxon>
        <taxon>Adinetidae</taxon>
        <taxon>Adineta</taxon>
    </lineage>
</organism>
<comment type="caution">
    <text evidence="7">The sequence shown here is derived from an EMBL/GenBank/DDBJ whole genome shotgun (WGS) entry which is preliminary data.</text>
</comment>
<sequence length="86" mass="10036">QPPSKSIWIILRLVFFFFAIEFMYAVETALTVPILTSLRVPESFYSMAWLISPILGFFLQPIIGMWSDTCKCKWGRRRPFILAFAI</sequence>
<dbReference type="GO" id="GO:0016020">
    <property type="term" value="C:membrane"/>
    <property type="evidence" value="ECO:0007669"/>
    <property type="project" value="UniProtKB-SubCell"/>
</dbReference>
<reference evidence="7" key="1">
    <citation type="submission" date="2021-02" db="EMBL/GenBank/DDBJ databases">
        <authorList>
            <person name="Nowell W R."/>
        </authorList>
    </citation>
    <scope>NUCLEOTIDE SEQUENCE</scope>
</reference>
<keyword evidence="4 6" id="KW-1133">Transmembrane helix</keyword>
<evidence type="ECO:0000256" key="6">
    <source>
        <dbReference type="SAM" id="Phobius"/>
    </source>
</evidence>
<evidence type="ECO:0000256" key="3">
    <source>
        <dbReference type="ARBA" id="ARBA00022692"/>
    </source>
</evidence>
<keyword evidence="3 6" id="KW-0812">Transmembrane</keyword>
<dbReference type="SUPFAM" id="SSF103473">
    <property type="entry name" value="MFS general substrate transporter"/>
    <property type="match status" value="1"/>
</dbReference>
<dbReference type="EMBL" id="CAJNOG010005912">
    <property type="protein sequence ID" value="CAF1555640.1"/>
    <property type="molecule type" value="Genomic_DNA"/>
</dbReference>
<keyword evidence="5 6" id="KW-0472">Membrane</keyword>
<dbReference type="Proteomes" id="UP000663845">
    <property type="component" value="Unassembled WGS sequence"/>
</dbReference>
<evidence type="ECO:0000313" key="8">
    <source>
        <dbReference type="Proteomes" id="UP000663845"/>
    </source>
</evidence>
<evidence type="ECO:0000313" key="7">
    <source>
        <dbReference type="EMBL" id="CAF1555640.1"/>
    </source>
</evidence>